<reference evidence="3 4" key="1">
    <citation type="submission" date="2024-01" db="EMBL/GenBank/DDBJ databases">
        <title>The genomes of 5 underutilized Papilionoideae crops provide insights into root nodulation and disease resistance.</title>
        <authorList>
            <person name="Yuan L."/>
        </authorList>
    </citation>
    <scope>NUCLEOTIDE SEQUENCE [LARGE SCALE GENOMIC DNA]</scope>
    <source>
        <strain evidence="3">LY-2023</strain>
        <tissue evidence="3">Leaf</tissue>
    </source>
</reference>
<keyword evidence="1" id="KW-0175">Coiled coil</keyword>
<dbReference type="PANTHER" id="PTHR43330">
    <property type="entry name" value="METHIONINE AMINOPEPTIDASE"/>
    <property type="match status" value="1"/>
</dbReference>
<evidence type="ECO:0000313" key="4">
    <source>
        <dbReference type="Proteomes" id="UP001359559"/>
    </source>
</evidence>
<dbReference type="AlphaFoldDB" id="A0AAN9PTE9"/>
<dbReference type="EMBL" id="JAYKXN010000002">
    <property type="protein sequence ID" value="KAK7310011.1"/>
    <property type="molecule type" value="Genomic_DNA"/>
</dbReference>
<dbReference type="Proteomes" id="UP001359559">
    <property type="component" value="Unassembled WGS sequence"/>
</dbReference>
<keyword evidence="4" id="KW-1185">Reference proteome</keyword>
<comment type="caution">
    <text evidence="3">The sequence shown here is derived from an EMBL/GenBank/DDBJ whole genome shotgun (WGS) entry which is preliminary data.</text>
</comment>
<dbReference type="Gene3D" id="3.90.230.10">
    <property type="entry name" value="Creatinase/methionine aminopeptidase superfamily"/>
    <property type="match status" value="1"/>
</dbReference>
<evidence type="ECO:0000313" key="3">
    <source>
        <dbReference type="EMBL" id="KAK7310011.1"/>
    </source>
</evidence>
<protein>
    <recommendedName>
        <fullName evidence="5">BED-type domain-containing protein</fullName>
    </recommendedName>
</protein>
<proteinExistence type="predicted"/>
<dbReference type="PANTHER" id="PTHR43330:SF1">
    <property type="entry name" value="METHIONINE AMINOPEPTIDASE 1B, CHLOROPLASTIC"/>
    <property type="match status" value="1"/>
</dbReference>
<evidence type="ECO:0000256" key="1">
    <source>
        <dbReference type="SAM" id="Coils"/>
    </source>
</evidence>
<feature type="region of interest" description="Disordered" evidence="2">
    <location>
        <begin position="377"/>
        <end position="418"/>
    </location>
</feature>
<dbReference type="GO" id="GO:0070006">
    <property type="term" value="F:metalloaminopeptidase activity"/>
    <property type="evidence" value="ECO:0007669"/>
    <property type="project" value="TreeGrafter"/>
</dbReference>
<feature type="coiled-coil region" evidence="1">
    <location>
        <begin position="300"/>
        <end position="334"/>
    </location>
</feature>
<evidence type="ECO:0000256" key="2">
    <source>
        <dbReference type="SAM" id="MobiDB-lite"/>
    </source>
</evidence>
<gene>
    <name evidence="3" type="ORF">RJT34_07199</name>
</gene>
<organism evidence="3 4">
    <name type="scientific">Clitoria ternatea</name>
    <name type="common">Butterfly pea</name>
    <dbReference type="NCBI Taxonomy" id="43366"/>
    <lineage>
        <taxon>Eukaryota</taxon>
        <taxon>Viridiplantae</taxon>
        <taxon>Streptophyta</taxon>
        <taxon>Embryophyta</taxon>
        <taxon>Tracheophyta</taxon>
        <taxon>Spermatophyta</taxon>
        <taxon>Magnoliopsida</taxon>
        <taxon>eudicotyledons</taxon>
        <taxon>Gunneridae</taxon>
        <taxon>Pentapetalae</taxon>
        <taxon>rosids</taxon>
        <taxon>fabids</taxon>
        <taxon>Fabales</taxon>
        <taxon>Fabaceae</taxon>
        <taxon>Papilionoideae</taxon>
        <taxon>50 kb inversion clade</taxon>
        <taxon>NPAAA clade</taxon>
        <taxon>indigoferoid/millettioid clade</taxon>
        <taxon>Phaseoleae</taxon>
        <taxon>Clitoria</taxon>
    </lineage>
</organism>
<sequence>MALTASLAHHAFLKSPTSFYGEASLSLSNSSSSFVASPLTLPRYSSLPGNLSLPRKQFLVFARKITGLEEAMNIRNDRSCEMLQLHCVILNLDCVIQREGQVVTKVKKRPPLRRGRVSPGLPVPDHIPRPPYVGSNILPEIASEYQIHDSEGIAKMRAACELAARVLNFAGTLVRLKAVQGLLMAVQGLFKAVEGTVLKKFHSAMAEENTARAVEGNAAWFRPSPLPGHVKPNAPNQDIAWDWNSLKDINNRKHVICDFCGKTTIGGITRAKRHQMGVRGDCGSCHKCPEEVKETLMAEFINKKNDREAYLKEIDDLDEEHEEVEEILAIQNGKRATSMATLVASSQTASTAKKPNGPLDFFLKAMTPIVKVIQEEEEEVEFDGEDTASEGEEIYLSGDEDDAGDEEPNLEDEDNDEY</sequence>
<evidence type="ECO:0008006" key="5">
    <source>
        <dbReference type="Google" id="ProtNLM"/>
    </source>
</evidence>
<dbReference type="InterPro" id="IPR036005">
    <property type="entry name" value="Creatinase/aminopeptidase-like"/>
</dbReference>
<name>A0AAN9PTE9_CLITE</name>
<dbReference type="GO" id="GO:0009507">
    <property type="term" value="C:chloroplast"/>
    <property type="evidence" value="ECO:0007669"/>
    <property type="project" value="TreeGrafter"/>
</dbReference>
<accession>A0AAN9PTE9</accession>